<evidence type="ECO:0000313" key="2">
    <source>
        <dbReference type="Proteomes" id="UP001159405"/>
    </source>
</evidence>
<protein>
    <submittedName>
        <fullName evidence="1">Uncharacterized protein</fullName>
    </submittedName>
</protein>
<gene>
    <name evidence="1" type="ORF">PLOB_00020860</name>
</gene>
<comment type="caution">
    <text evidence="1">The sequence shown here is derived from an EMBL/GenBank/DDBJ whole genome shotgun (WGS) entry which is preliminary data.</text>
</comment>
<dbReference type="Proteomes" id="UP001159405">
    <property type="component" value="Unassembled WGS sequence"/>
</dbReference>
<proteinExistence type="predicted"/>
<reference evidence="1 2" key="1">
    <citation type="submission" date="2022-05" db="EMBL/GenBank/DDBJ databases">
        <authorList>
            <consortium name="Genoscope - CEA"/>
            <person name="William W."/>
        </authorList>
    </citation>
    <scope>NUCLEOTIDE SEQUENCE [LARGE SCALE GENOMIC DNA]</scope>
</reference>
<dbReference type="EMBL" id="CALNXK010000242">
    <property type="protein sequence ID" value="CAH3178592.1"/>
    <property type="molecule type" value="Genomic_DNA"/>
</dbReference>
<sequence>MAKTEISVPGEECMNTLNVEGELLEESSSCMRLSRMRLPCPIPMSFFKTVCSYVHLKPTALSTYTGETVRPLGEAFVHVQHSGWQRFPPLLVAEGGKSALFGRNWLMDANLDWKNLPDLNLPTSIQSAPFRNNDDQLFQPQHE</sequence>
<accession>A0ABN8RK03</accession>
<keyword evidence="2" id="KW-1185">Reference proteome</keyword>
<organism evidence="1 2">
    <name type="scientific">Porites lobata</name>
    <dbReference type="NCBI Taxonomy" id="104759"/>
    <lineage>
        <taxon>Eukaryota</taxon>
        <taxon>Metazoa</taxon>
        <taxon>Cnidaria</taxon>
        <taxon>Anthozoa</taxon>
        <taxon>Hexacorallia</taxon>
        <taxon>Scleractinia</taxon>
        <taxon>Fungiina</taxon>
        <taxon>Poritidae</taxon>
        <taxon>Porites</taxon>
    </lineage>
</organism>
<name>A0ABN8RK03_9CNID</name>
<evidence type="ECO:0000313" key="1">
    <source>
        <dbReference type="EMBL" id="CAH3178592.1"/>
    </source>
</evidence>